<keyword evidence="7" id="KW-0969">Cilium</keyword>
<evidence type="ECO:0000313" key="7">
    <source>
        <dbReference type="EMBL" id="QFJ55473.1"/>
    </source>
</evidence>
<evidence type="ECO:0000313" key="8">
    <source>
        <dbReference type="Proteomes" id="UP000327030"/>
    </source>
</evidence>
<keyword evidence="4 6" id="KW-0975">Bacterial flagellum</keyword>
<proteinExistence type="inferred from homology"/>
<reference evidence="8" key="1">
    <citation type="submission" date="2019-08" db="EMBL/GenBank/DDBJ databases">
        <title>Complete Genome Sequence of the Polysaccharide-Degrading Rumen Bacterium Pseudobutyrivibrio xylanivorans MA3014.</title>
        <authorList>
            <person name="Palevich N."/>
            <person name="Maclean P.H."/>
            <person name="Kelly W.J."/>
            <person name="Leahy S.C."/>
            <person name="Rakonjac J."/>
            <person name="Attwood G.T."/>
        </authorList>
    </citation>
    <scope>NUCLEOTIDE SEQUENCE [LARGE SCALE GENOMIC DNA]</scope>
    <source>
        <strain evidence="8">MA3014</strain>
    </source>
</reference>
<dbReference type="PANTHER" id="PTHR30435:SF12">
    <property type="entry name" value="FLAGELLAR BASAL BODY ROD PROTEIN FLGB"/>
    <property type="match status" value="1"/>
</dbReference>
<dbReference type="GO" id="GO:0071978">
    <property type="term" value="P:bacterial-type flagellum-dependent swarming motility"/>
    <property type="evidence" value="ECO:0007669"/>
    <property type="project" value="TreeGrafter"/>
</dbReference>
<protein>
    <recommendedName>
        <fullName evidence="3 6">Flagellar basal body rod protein FlgB</fullName>
    </recommendedName>
</protein>
<dbReference type="Proteomes" id="UP000327030">
    <property type="component" value="Chromosome 1"/>
</dbReference>
<dbReference type="AlphaFoldDB" id="A0A5P6VS57"/>
<comment type="subunit">
    <text evidence="6">The basal body constitutes a major portion of the flagellar organelle and consists of a number of rings mounted on a central rod.</text>
</comment>
<dbReference type="EMBL" id="CP043028">
    <property type="protein sequence ID" value="QFJ55473.1"/>
    <property type="molecule type" value="Genomic_DNA"/>
</dbReference>
<dbReference type="GO" id="GO:0030694">
    <property type="term" value="C:bacterial-type flagellum basal body, rod"/>
    <property type="evidence" value="ECO:0007669"/>
    <property type="project" value="InterPro"/>
</dbReference>
<comment type="function">
    <text evidence="5 6">Structural component of flagellum, the bacterial motility apparatus. Part of the rod structure of flagellar basal body.</text>
</comment>
<sequence>MISSDAFSYVNLLDMTADASYQRQTLIINNIANNDTPGYKRQDYEFASVLRRELLATHENKLDKAVDVLDDDGGHVDGIEYTDYEHYSYRLDGNNVDMDTENVELASETIRYQELMTSITNEFSRFSMVTSK</sequence>
<evidence type="ECO:0000256" key="3">
    <source>
        <dbReference type="ARBA" id="ARBA00014376"/>
    </source>
</evidence>
<evidence type="ECO:0000256" key="2">
    <source>
        <dbReference type="ARBA" id="ARBA00009677"/>
    </source>
</evidence>
<evidence type="ECO:0000256" key="4">
    <source>
        <dbReference type="ARBA" id="ARBA00023143"/>
    </source>
</evidence>
<dbReference type="PIRSF" id="PIRSF002889">
    <property type="entry name" value="Rod_FlgB"/>
    <property type="match status" value="1"/>
</dbReference>
<keyword evidence="7" id="KW-0282">Flagellum</keyword>
<name>A0A5P6VS57_PSEXY</name>
<evidence type="ECO:0000256" key="5">
    <source>
        <dbReference type="ARBA" id="ARBA00024934"/>
    </source>
</evidence>
<dbReference type="RefSeq" id="WP_151624280.1">
    <property type="nucleotide sequence ID" value="NZ_CP043028.1"/>
</dbReference>
<dbReference type="InterPro" id="IPR006300">
    <property type="entry name" value="FlgB"/>
</dbReference>
<comment type="similarity">
    <text evidence="2 6">Belongs to the flagella basal body rod proteins family.</text>
</comment>
<evidence type="ECO:0000256" key="1">
    <source>
        <dbReference type="ARBA" id="ARBA00004117"/>
    </source>
</evidence>
<dbReference type="NCBIfam" id="TIGR01396">
    <property type="entry name" value="FlgB"/>
    <property type="match status" value="1"/>
</dbReference>
<comment type="subcellular location">
    <subcellularLocation>
        <location evidence="1 6">Bacterial flagellum basal body</location>
    </subcellularLocation>
</comment>
<dbReference type="KEGG" id="pxv:FXF36_11635"/>
<gene>
    <name evidence="7" type="primary">flgB</name>
    <name evidence="7" type="ORF">FXF36_11635</name>
</gene>
<dbReference type="OrthoDB" id="9792068at2"/>
<organism evidence="7 8">
    <name type="scientific">Pseudobutyrivibrio xylanivorans</name>
    <dbReference type="NCBI Taxonomy" id="185007"/>
    <lineage>
        <taxon>Bacteria</taxon>
        <taxon>Bacillati</taxon>
        <taxon>Bacillota</taxon>
        <taxon>Clostridia</taxon>
        <taxon>Lachnospirales</taxon>
        <taxon>Lachnospiraceae</taxon>
        <taxon>Pseudobutyrivibrio</taxon>
    </lineage>
</organism>
<keyword evidence="7" id="KW-0966">Cell projection</keyword>
<dbReference type="PANTHER" id="PTHR30435">
    <property type="entry name" value="FLAGELLAR PROTEIN"/>
    <property type="match status" value="1"/>
</dbReference>
<accession>A0A5P6VS57</accession>
<evidence type="ECO:0000256" key="6">
    <source>
        <dbReference type="PIRNR" id="PIRNR002889"/>
    </source>
</evidence>